<dbReference type="InterPro" id="IPR036691">
    <property type="entry name" value="Endo/exonu/phosph_ase_sf"/>
</dbReference>
<keyword evidence="2" id="KW-0255">Endonuclease</keyword>
<evidence type="ECO:0000259" key="1">
    <source>
        <dbReference type="Pfam" id="PF03372"/>
    </source>
</evidence>
<comment type="caution">
    <text evidence="2">The sequence shown here is derived from an EMBL/GenBank/DDBJ whole genome shotgun (WGS) entry which is preliminary data.</text>
</comment>
<dbReference type="PANTHER" id="PTHR12121:SF36">
    <property type="entry name" value="ENDONUCLEASE_EXONUCLEASE_PHOSPHATASE DOMAIN-CONTAINING PROTEIN"/>
    <property type="match status" value="1"/>
</dbReference>
<dbReference type="Gene3D" id="3.60.10.10">
    <property type="entry name" value="Endonuclease/exonuclease/phosphatase"/>
    <property type="match status" value="1"/>
</dbReference>
<feature type="domain" description="Endonuclease/exonuclease/phosphatase" evidence="1">
    <location>
        <begin position="11"/>
        <end position="256"/>
    </location>
</feature>
<dbReference type="CDD" id="cd09083">
    <property type="entry name" value="EEP-1"/>
    <property type="match status" value="1"/>
</dbReference>
<gene>
    <name evidence="2" type="ORF">ACFSDE_07450</name>
</gene>
<dbReference type="InterPro" id="IPR050410">
    <property type="entry name" value="CCR4/nocturin_mRNA_transcr"/>
</dbReference>
<dbReference type="GO" id="GO:0004519">
    <property type="term" value="F:endonuclease activity"/>
    <property type="evidence" value="ECO:0007669"/>
    <property type="project" value="UniProtKB-KW"/>
</dbReference>
<dbReference type="Proteomes" id="UP001597351">
    <property type="component" value="Unassembled WGS sequence"/>
</dbReference>
<evidence type="ECO:0000313" key="3">
    <source>
        <dbReference type="Proteomes" id="UP001597351"/>
    </source>
</evidence>
<keyword evidence="2" id="KW-0378">Hydrolase</keyword>
<dbReference type="RefSeq" id="WP_343916944.1">
    <property type="nucleotide sequence ID" value="NZ_BAAAJT010000002.1"/>
</dbReference>
<dbReference type="SUPFAM" id="SSF56219">
    <property type="entry name" value="DNase I-like"/>
    <property type="match status" value="1"/>
</dbReference>
<proteinExistence type="predicted"/>
<dbReference type="InterPro" id="IPR005135">
    <property type="entry name" value="Endo/exonuclease/phosphatase"/>
</dbReference>
<dbReference type="EMBL" id="JBHUGD010000003">
    <property type="protein sequence ID" value="MFD1946621.1"/>
    <property type="molecule type" value="Genomic_DNA"/>
</dbReference>
<keyword evidence="2" id="KW-0540">Nuclease</keyword>
<name>A0ABW4TLV2_9ACTN</name>
<evidence type="ECO:0000313" key="2">
    <source>
        <dbReference type="EMBL" id="MFD1946621.1"/>
    </source>
</evidence>
<accession>A0ABW4TLV2</accession>
<reference evidence="3" key="1">
    <citation type="journal article" date="2019" name="Int. J. Syst. Evol. Microbiol.">
        <title>The Global Catalogue of Microorganisms (GCM) 10K type strain sequencing project: providing services to taxonomists for standard genome sequencing and annotation.</title>
        <authorList>
            <consortium name="The Broad Institute Genomics Platform"/>
            <consortium name="The Broad Institute Genome Sequencing Center for Infectious Disease"/>
            <person name="Wu L."/>
            <person name="Ma J."/>
        </authorList>
    </citation>
    <scope>NUCLEOTIDE SEQUENCE [LARGE SCALE GENOMIC DNA]</scope>
    <source>
        <strain evidence="3">CGMCC 1.12477</strain>
    </source>
</reference>
<organism evidence="2 3">
    <name type="scientific">Nocardioides aestuarii</name>
    <dbReference type="NCBI Taxonomy" id="252231"/>
    <lineage>
        <taxon>Bacteria</taxon>
        <taxon>Bacillati</taxon>
        <taxon>Actinomycetota</taxon>
        <taxon>Actinomycetes</taxon>
        <taxon>Propionibacteriales</taxon>
        <taxon>Nocardioidaceae</taxon>
        <taxon>Nocardioides</taxon>
    </lineage>
</organism>
<protein>
    <submittedName>
        <fullName evidence="2">Endonuclease/exonuclease/phosphatase family protein</fullName>
    </submittedName>
</protein>
<dbReference type="PANTHER" id="PTHR12121">
    <property type="entry name" value="CARBON CATABOLITE REPRESSOR PROTEIN 4"/>
    <property type="match status" value="1"/>
</dbReference>
<sequence length="271" mass="30326">MRPEGDELHVMSFNLRFASDTPPHSWPERRPLVADLLRREAPHVLGTQEGLHDQLDDVRSDLPGHYDDIGQGRDGGTAGEAMQVFFDTRRLRAVEHRHYWLSDTPEVAGSETWGGSCPRMVTWVRFEDRRTGGQLYLVNTHLEAFGTRARERGAALLRQRTSDDLDPALPVVVTGDFNEPAAPTSPAYDALVTRGPFVDTWVEAEERGPDLGTFHDWQPPTPGGDRIDWILTTPGVRTTHAVANAYERDGDRPSDHLPVQALLELPQAKRS</sequence>
<keyword evidence="3" id="KW-1185">Reference proteome</keyword>
<dbReference type="Pfam" id="PF03372">
    <property type="entry name" value="Exo_endo_phos"/>
    <property type="match status" value="1"/>
</dbReference>